<feature type="transmembrane region" description="Helical" evidence="7">
    <location>
        <begin position="106"/>
        <end position="126"/>
    </location>
</feature>
<dbReference type="PROSITE" id="PS50928">
    <property type="entry name" value="ABC_TM1"/>
    <property type="match status" value="1"/>
</dbReference>
<feature type="compositionally biased region" description="Basic and acidic residues" evidence="8">
    <location>
        <begin position="353"/>
        <end position="364"/>
    </location>
</feature>
<feature type="compositionally biased region" description="Low complexity" evidence="8">
    <location>
        <begin position="14"/>
        <end position="29"/>
    </location>
</feature>
<evidence type="ECO:0000256" key="2">
    <source>
        <dbReference type="ARBA" id="ARBA00022448"/>
    </source>
</evidence>
<evidence type="ECO:0000256" key="7">
    <source>
        <dbReference type="RuleBase" id="RU363032"/>
    </source>
</evidence>
<feature type="region of interest" description="Disordered" evidence="8">
    <location>
        <begin position="332"/>
        <end position="364"/>
    </location>
</feature>
<keyword evidence="2 7" id="KW-0813">Transport</keyword>
<dbReference type="PANTHER" id="PTHR30151">
    <property type="entry name" value="ALKANE SULFONATE ABC TRANSPORTER-RELATED, MEMBRANE SUBUNIT"/>
    <property type="match status" value="1"/>
</dbReference>
<dbReference type="CDD" id="cd06261">
    <property type="entry name" value="TM_PBP2"/>
    <property type="match status" value="1"/>
</dbReference>
<feature type="transmembrane region" description="Helical" evidence="7">
    <location>
        <begin position="165"/>
        <end position="184"/>
    </location>
</feature>
<dbReference type="EMBL" id="LR134355">
    <property type="protein sequence ID" value="VEG45756.1"/>
    <property type="molecule type" value="Genomic_DNA"/>
</dbReference>
<dbReference type="GO" id="GO:0055085">
    <property type="term" value="P:transmembrane transport"/>
    <property type="evidence" value="ECO:0007669"/>
    <property type="project" value="InterPro"/>
</dbReference>
<accession>A0A3S4VEL4</accession>
<dbReference type="GO" id="GO:0005886">
    <property type="term" value="C:plasma membrane"/>
    <property type="evidence" value="ECO:0007669"/>
    <property type="project" value="UniProtKB-SubCell"/>
</dbReference>
<feature type="domain" description="ABC transmembrane type-1" evidence="9">
    <location>
        <begin position="99"/>
        <end position="279"/>
    </location>
</feature>
<keyword evidence="11" id="KW-1185">Reference proteome</keyword>
<dbReference type="SUPFAM" id="SSF161098">
    <property type="entry name" value="MetI-like"/>
    <property type="match status" value="1"/>
</dbReference>
<proteinExistence type="inferred from homology"/>
<evidence type="ECO:0000313" key="10">
    <source>
        <dbReference type="EMBL" id="VEG45756.1"/>
    </source>
</evidence>
<evidence type="ECO:0000256" key="8">
    <source>
        <dbReference type="SAM" id="MobiDB-lite"/>
    </source>
</evidence>
<protein>
    <submittedName>
        <fullName evidence="10">Nitrate/sulfonate/bicarbonate ABC transporter inner membrane protein</fullName>
    </submittedName>
</protein>
<evidence type="ECO:0000256" key="4">
    <source>
        <dbReference type="ARBA" id="ARBA00022692"/>
    </source>
</evidence>
<dbReference type="OrthoDB" id="9796361at2"/>
<evidence type="ECO:0000256" key="5">
    <source>
        <dbReference type="ARBA" id="ARBA00022989"/>
    </source>
</evidence>
<evidence type="ECO:0000256" key="6">
    <source>
        <dbReference type="ARBA" id="ARBA00023136"/>
    </source>
</evidence>
<dbReference type="Pfam" id="PF00528">
    <property type="entry name" value="BPD_transp_1"/>
    <property type="match status" value="1"/>
</dbReference>
<feature type="compositionally biased region" description="Pro residues" evidence="8">
    <location>
        <begin position="339"/>
        <end position="349"/>
    </location>
</feature>
<keyword evidence="5 7" id="KW-1133">Transmembrane helix</keyword>
<name>A0A3S4VEL4_MYCCI</name>
<evidence type="ECO:0000313" key="11">
    <source>
        <dbReference type="Proteomes" id="UP000282551"/>
    </source>
</evidence>
<comment type="similarity">
    <text evidence="7">Belongs to the binding-protein-dependent transport system permease family.</text>
</comment>
<organism evidence="10 11">
    <name type="scientific">Mycolicibacterium chitae</name>
    <name type="common">Mycobacterium chitae</name>
    <dbReference type="NCBI Taxonomy" id="1792"/>
    <lineage>
        <taxon>Bacteria</taxon>
        <taxon>Bacillati</taxon>
        <taxon>Actinomycetota</taxon>
        <taxon>Actinomycetes</taxon>
        <taxon>Mycobacteriales</taxon>
        <taxon>Mycobacteriaceae</taxon>
        <taxon>Mycolicibacterium</taxon>
    </lineage>
</organism>
<dbReference type="Proteomes" id="UP000282551">
    <property type="component" value="Chromosome"/>
</dbReference>
<comment type="subcellular location">
    <subcellularLocation>
        <location evidence="1 7">Cell membrane</location>
        <topology evidence="1 7">Multi-pass membrane protein</topology>
    </subcellularLocation>
</comment>
<dbReference type="InterPro" id="IPR000515">
    <property type="entry name" value="MetI-like"/>
</dbReference>
<feature type="transmembrane region" description="Helical" evidence="7">
    <location>
        <begin position="138"/>
        <end position="159"/>
    </location>
</feature>
<reference evidence="10 11" key="1">
    <citation type="submission" date="2018-12" db="EMBL/GenBank/DDBJ databases">
        <authorList>
            <consortium name="Pathogen Informatics"/>
        </authorList>
    </citation>
    <scope>NUCLEOTIDE SEQUENCE [LARGE SCALE GENOMIC DNA]</scope>
    <source>
        <strain evidence="10 11">NCTC10485</strain>
    </source>
</reference>
<feature type="region of interest" description="Disordered" evidence="8">
    <location>
        <begin position="1"/>
        <end position="30"/>
    </location>
</feature>
<evidence type="ECO:0000256" key="1">
    <source>
        <dbReference type="ARBA" id="ARBA00004651"/>
    </source>
</evidence>
<dbReference type="AlphaFoldDB" id="A0A3S4VEL4"/>
<keyword evidence="4 7" id="KW-0812">Transmembrane</keyword>
<gene>
    <name evidence="10" type="primary">cmpB_2</name>
    <name evidence="10" type="ORF">NCTC10485_00752</name>
</gene>
<keyword evidence="3" id="KW-1003">Cell membrane</keyword>
<keyword evidence="6 7" id="KW-0472">Membrane</keyword>
<evidence type="ECO:0000256" key="3">
    <source>
        <dbReference type="ARBA" id="ARBA00022475"/>
    </source>
</evidence>
<dbReference type="PANTHER" id="PTHR30151:SF38">
    <property type="entry name" value="ALIPHATIC SULFONATES TRANSPORT PERMEASE PROTEIN SSUC-RELATED"/>
    <property type="match status" value="1"/>
</dbReference>
<evidence type="ECO:0000259" key="9">
    <source>
        <dbReference type="PROSITE" id="PS50928"/>
    </source>
</evidence>
<feature type="transmembrane region" description="Helical" evidence="7">
    <location>
        <begin position="261"/>
        <end position="280"/>
    </location>
</feature>
<dbReference type="Gene3D" id="1.10.3720.10">
    <property type="entry name" value="MetI-like"/>
    <property type="match status" value="1"/>
</dbReference>
<sequence>MTEGTPLMSSTDLAPARPAAQRPPSGPARAWRKLRNSSMTGRLMFPLVCLLIWLVAIDLVTSIWPFAVDVLPTPGQVFSFMWDEITGHTLAPHNMYETFGISLQRLAIGMVIALIIGTIIGVAMGLSKAVNAFFNDWIVAILAMPNLAWALFCSLAFGFGDTGPIITVVLTGIPFVIINVREGVRNTPTDLFDMARAFGVPRKRVIFNVLIPSLMPFLFAAARYCFALGWKGLVVAEVFGGQDGAGWTIKFWYDAHRAYGVVGYALLFVIFALVFEKFMFDQLSKRLFKWRPADDSGEVVEERFDGPAKAAVQAAESAGSATGAALGSITLVTEGPKGVPEPDPNPDVPVDPESPHPGRNNEHG</sequence>
<dbReference type="InterPro" id="IPR035906">
    <property type="entry name" value="MetI-like_sf"/>
</dbReference>
<feature type="transmembrane region" description="Helical" evidence="7">
    <location>
        <begin position="205"/>
        <end position="230"/>
    </location>
</feature>
<feature type="transmembrane region" description="Helical" evidence="7">
    <location>
        <begin position="43"/>
        <end position="67"/>
    </location>
</feature>